<proteinExistence type="inferred from homology"/>
<dbReference type="GO" id="GO:0005524">
    <property type="term" value="F:ATP binding"/>
    <property type="evidence" value="ECO:0007669"/>
    <property type="project" value="UniProtKB-KW"/>
</dbReference>
<dbReference type="GO" id="GO:0005886">
    <property type="term" value="C:plasma membrane"/>
    <property type="evidence" value="ECO:0007669"/>
    <property type="project" value="TreeGrafter"/>
</dbReference>
<keyword evidence="2" id="KW-0547">Nucleotide-binding</keyword>
<dbReference type="RefSeq" id="WP_058432285.1">
    <property type="nucleotide sequence ID" value="NZ_CP017009.1"/>
</dbReference>
<dbReference type="PANTHER" id="PTHR30258:SF1">
    <property type="entry name" value="PROTEIN TRANSPORT PROTEIN HOFB HOMOLOG"/>
    <property type="match status" value="1"/>
</dbReference>
<dbReference type="AlphaFoldDB" id="A0A2P0QGB2"/>
<dbReference type="CDD" id="cd01129">
    <property type="entry name" value="PulE-GspE-like"/>
    <property type="match status" value="1"/>
</dbReference>
<dbReference type="InterPro" id="IPR001482">
    <property type="entry name" value="T2SS/T4SS_dom"/>
</dbReference>
<name>A0A2P0QGB2_PSESF</name>
<dbReference type="PANTHER" id="PTHR30258">
    <property type="entry name" value="TYPE II SECRETION SYSTEM PROTEIN GSPE-RELATED"/>
    <property type="match status" value="1"/>
</dbReference>
<accession>A0A2P0QGB2</accession>
<evidence type="ECO:0000259" key="4">
    <source>
        <dbReference type="Pfam" id="PF00437"/>
    </source>
</evidence>
<dbReference type="Pfam" id="PF00437">
    <property type="entry name" value="T2SSE"/>
    <property type="match status" value="1"/>
</dbReference>
<dbReference type="Gene3D" id="3.30.450.90">
    <property type="match status" value="1"/>
</dbReference>
<dbReference type="InterPro" id="IPR027417">
    <property type="entry name" value="P-loop_NTPase"/>
</dbReference>
<keyword evidence="3" id="KW-0067">ATP-binding</keyword>
<dbReference type="SUPFAM" id="SSF52540">
    <property type="entry name" value="P-loop containing nucleoside triphosphate hydrolases"/>
    <property type="match status" value="1"/>
</dbReference>
<dbReference type="EMBL" id="KX009065">
    <property type="protein sequence ID" value="ARO45424.1"/>
    <property type="molecule type" value="Genomic_DNA"/>
</dbReference>
<evidence type="ECO:0000256" key="1">
    <source>
        <dbReference type="ARBA" id="ARBA00006611"/>
    </source>
</evidence>
<feature type="domain" description="Bacterial type II secretion system protein E" evidence="4">
    <location>
        <begin position="132"/>
        <end position="484"/>
    </location>
</feature>
<dbReference type="GO" id="GO:0016887">
    <property type="term" value="F:ATP hydrolysis activity"/>
    <property type="evidence" value="ECO:0007669"/>
    <property type="project" value="TreeGrafter"/>
</dbReference>
<protein>
    <submittedName>
        <fullName evidence="5">Bundle-forming pilus protein BfpD</fullName>
    </submittedName>
</protein>
<dbReference type="Gene3D" id="3.40.50.300">
    <property type="entry name" value="P-loop containing nucleotide triphosphate hydrolases"/>
    <property type="match status" value="1"/>
</dbReference>
<evidence type="ECO:0000256" key="3">
    <source>
        <dbReference type="ARBA" id="ARBA00022840"/>
    </source>
</evidence>
<evidence type="ECO:0000256" key="2">
    <source>
        <dbReference type="ARBA" id="ARBA00022741"/>
    </source>
</evidence>
<sequence>MNEARRIEPGLVTAASNRPGLVAQPISIVSVPEVAGTVLTAEGQRWGDVTAEFRQLVALITPASTTDDARLVVSSQHLHDPYVLAFMDRLDRAGVAFEIEPSTLSDIKSLYQNLGKVGNGSTVDSTQRQQEVIRIIGAAHARGASDVHFIVGHEITHIRFREDGLLREYGQIQSSIGNELCSSLFNSMCDVKSEGYYQPEIRQDARLARTFVDQLGLFGARVATRPLVDGPLMVLRLIYDDQQKQSVDELGFLPEQNLLFKRLRSLPYGVILLTGPTGSGKSKSLQVQINLLAEESKGTKHILTVEDPPEYPMRANQSPLNSNETWDEAITNTMRLDPDILMYGEIRDLASAQAALRGGMTGHLVFSTLHTNNAVAAIPRLIDMGADESLVTDPALVAGLINQSLLPTLCLHCRVPALSHLHTLDVQLVERLKALTQIEHVHLAGPGCAKCRGTGVIGRTVVSEIILPTHRFMQIIREQGPSAARNYWVQSMGGITKVAHTLMKISAGLIDPRMAEPVVGPLDFDSYMLETPTEEPEADAQ</sequence>
<organism evidence="5">
    <name type="scientific">Pseudomonas syringae pv. actinidiae</name>
    <dbReference type="NCBI Taxonomy" id="103796"/>
    <lineage>
        <taxon>Bacteria</taxon>
        <taxon>Pseudomonadati</taxon>
        <taxon>Pseudomonadota</taxon>
        <taxon>Gammaproteobacteria</taxon>
        <taxon>Pseudomonadales</taxon>
        <taxon>Pseudomonadaceae</taxon>
        <taxon>Pseudomonas</taxon>
        <taxon>Pseudomonas syringae</taxon>
    </lineage>
</organism>
<comment type="similarity">
    <text evidence="1">Belongs to the GSP E family.</text>
</comment>
<reference evidence="5" key="1">
    <citation type="submission" date="2016-03" db="EMBL/GenBank/DDBJ databases">
        <title>The evolution of Pseudomonas syringae pv. actinidiae in New Zealand.</title>
        <authorList>
            <person name="Taiaroa G."/>
            <person name="Poulter R.T.M."/>
            <person name="Lamont I."/>
            <person name="Stockwell P."/>
            <person name="Butler M.I."/>
        </authorList>
    </citation>
    <scope>NUCLEOTIDE SEQUENCE</scope>
    <source>
        <strain evidence="5">RT849</strain>
    </source>
</reference>
<evidence type="ECO:0000313" key="5">
    <source>
        <dbReference type="EMBL" id="ARO45424.1"/>
    </source>
</evidence>